<comment type="caution">
    <text evidence="2">The sequence shown here is derived from an EMBL/GenBank/DDBJ whole genome shotgun (WGS) entry which is preliminary data.</text>
</comment>
<feature type="chain" id="PRO_5018287540" description="T9SS C-terminal target domain-containing protein" evidence="1">
    <location>
        <begin position="21"/>
        <end position="353"/>
    </location>
</feature>
<dbReference type="Proteomes" id="UP000278609">
    <property type="component" value="Unassembled WGS sequence"/>
</dbReference>
<keyword evidence="1" id="KW-0732">Signal</keyword>
<evidence type="ECO:0000256" key="1">
    <source>
        <dbReference type="SAM" id="SignalP"/>
    </source>
</evidence>
<evidence type="ECO:0000313" key="2">
    <source>
        <dbReference type="EMBL" id="RRD61058.1"/>
    </source>
</evidence>
<protein>
    <recommendedName>
        <fullName evidence="4">T9SS C-terminal target domain-containing protein</fullName>
    </recommendedName>
</protein>
<evidence type="ECO:0000313" key="3">
    <source>
        <dbReference type="Proteomes" id="UP000278609"/>
    </source>
</evidence>
<dbReference type="AlphaFoldDB" id="A0A3P1XT30"/>
<organism evidence="2 3">
    <name type="scientific">Tannerella forsythia</name>
    <name type="common">Bacteroides forsythus</name>
    <dbReference type="NCBI Taxonomy" id="28112"/>
    <lineage>
        <taxon>Bacteria</taxon>
        <taxon>Pseudomonadati</taxon>
        <taxon>Bacteroidota</taxon>
        <taxon>Bacteroidia</taxon>
        <taxon>Bacteroidales</taxon>
        <taxon>Tannerellaceae</taxon>
        <taxon>Tannerella</taxon>
    </lineage>
</organism>
<dbReference type="RefSeq" id="WP_124751460.1">
    <property type="nucleotide sequence ID" value="NZ_RQYS01000024.1"/>
</dbReference>
<gene>
    <name evidence="2" type="ORF">EII40_06465</name>
</gene>
<dbReference type="EMBL" id="RQYS01000024">
    <property type="protein sequence ID" value="RRD61058.1"/>
    <property type="molecule type" value="Genomic_DNA"/>
</dbReference>
<feature type="signal peptide" evidence="1">
    <location>
        <begin position="1"/>
        <end position="20"/>
    </location>
</feature>
<evidence type="ECO:0008006" key="4">
    <source>
        <dbReference type="Google" id="ProtNLM"/>
    </source>
</evidence>
<accession>A0A3P1XT30</accession>
<reference evidence="2 3" key="1">
    <citation type="submission" date="2018-11" db="EMBL/GenBank/DDBJ databases">
        <title>Genomes From Bacteria Associated with the Canine Oral Cavity: a Test Case for Automated Genome-Based Taxonomic Assignment.</title>
        <authorList>
            <person name="Coil D.A."/>
            <person name="Jospin G."/>
            <person name="Darling A.E."/>
            <person name="Wallis C."/>
            <person name="Davis I.J."/>
            <person name="Harris S."/>
            <person name="Eisen J.A."/>
            <person name="Holcombe L.J."/>
            <person name="O'Flynn C."/>
        </authorList>
    </citation>
    <scope>NUCLEOTIDE SEQUENCE [LARGE SCALE GENOMIC DNA]</scope>
    <source>
        <strain evidence="2 3">OH2617_COT-023</strain>
    </source>
</reference>
<sequence>MKKLITAAALLWAMAGTLSAQTVTGFKCPHHPLKPNMFRHLADSVIKETYWKEGNRKPQPTRTKTICKYSKDRLTDTVTFYRNDTTTFFQKYTPDGHLLYLSTETLIPLDVNKSKPQKGLLISKYMYGEDGRLLKLEVLGKGYNDQPFEKLYIAYNYTYMMTDSGYVVEQTSSDIDKNKTEYVLDKKGRVIRVIDRDEKDRYITGDNGQRYRIGDFYYSYTDSGYTELHCMRADFCTKTDFIFDKKGRLKKEIVYKRTGENQWELYDSYGYFYFYKDGNPHNNIRIGKVSGRVYGTVGGAVVETEQTVEAAVYTFGGQPVKRQHIGAGTTRIPLPAGFYLITLNGTGHKVVVK</sequence>
<proteinExistence type="predicted"/>
<dbReference type="OrthoDB" id="1373484at2"/>
<name>A0A3P1XT30_TANFO</name>